<keyword evidence="3" id="KW-1185">Reference proteome</keyword>
<evidence type="ECO:0000313" key="4">
    <source>
        <dbReference type="WBParaSite" id="BTMF_0000887001-mRNA-1"/>
    </source>
</evidence>
<organism evidence="4">
    <name type="scientific">Brugia timori</name>
    <dbReference type="NCBI Taxonomy" id="42155"/>
    <lineage>
        <taxon>Eukaryota</taxon>
        <taxon>Metazoa</taxon>
        <taxon>Ecdysozoa</taxon>
        <taxon>Nematoda</taxon>
        <taxon>Chromadorea</taxon>
        <taxon>Rhabditida</taxon>
        <taxon>Spirurina</taxon>
        <taxon>Spiruromorpha</taxon>
        <taxon>Filarioidea</taxon>
        <taxon>Onchocercidae</taxon>
        <taxon>Brugia</taxon>
    </lineage>
</organism>
<proteinExistence type="predicted"/>
<reference evidence="4" key="1">
    <citation type="submission" date="2017-02" db="UniProtKB">
        <authorList>
            <consortium name="WormBaseParasite"/>
        </authorList>
    </citation>
    <scope>IDENTIFICATION</scope>
</reference>
<sequence>MALDLDVLIWISVASAVGYTGLFIINRMNVCVVLFWKTMVSNVYYLK</sequence>
<gene>
    <name evidence="2" type="ORF">BTMF_LOCUS6921</name>
</gene>
<dbReference type="Proteomes" id="UP000280834">
    <property type="component" value="Unassembled WGS sequence"/>
</dbReference>
<evidence type="ECO:0000313" key="3">
    <source>
        <dbReference type="Proteomes" id="UP000280834"/>
    </source>
</evidence>
<evidence type="ECO:0000256" key="1">
    <source>
        <dbReference type="SAM" id="Phobius"/>
    </source>
</evidence>
<dbReference type="EMBL" id="UZAG01015747">
    <property type="protein sequence ID" value="VDO23042.1"/>
    <property type="molecule type" value="Genomic_DNA"/>
</dbReference>
<keyword evidence="1" id="KW-0472">Membrane</keyword>
<evidence type="ECO:0000313" key="2">
    <source>
        <dbReference type="EMBL" id="VDO23042.1"/>
    </source>
</evidence>
<reference evidence="2 3" key="2">
    <citation type="submission" date="2018-11" db="EMBL/GenBank/DDBJ databases">
        <authorList>
            <consortium name="Pathogen Informatics"/>
        </authorList>
    </citation>
    <scope>NUCLEOTIDE SEQUENCE [LARGE SCALE GENOMIC DNA]</scope>
</reference>
<name>A0A0R3QMD5_9BILA</name>
<dbReference type="AlphaFoldDB" id="A0A0R3QMD5"/>
<keyword evidence="1" id="KW-0812">Transmembrane</keyword>
<keyword evidence="1" id="KW-1133">Transmembrane helix</keyword>
<dbReference type="WBParaSite" id="BTMF_0000887001-mRNA-1">
    <property type="protein sequence ID" value="BTMF_0000887001-mRNA-1"/>
    <property type="gene ID" value="BTMF_0000887001"/>
</dbReference>
<accession>A0A0R3QMD5</accession>
<feature type="transmembrane region" description="Helical" evidence="1">
    <location>
        <begin position="7"/>
        <end position="36"/>
    </location>
</feature>
<protein>
    <submittedName>
        <fullName evidence="4">Nicotinamide riboside transporter PnuC</fullName>
    </submittedName>
</protein>